<keyword evidence="3" id="KW-1133">Transmembrane helix</keyword>
<protein>
    <recommendedName>
        <fullName evidence="1">diguanylate cyclase</fullName>
        <ecNumber evidence="1">2.7.7.65</ecNumber>
    </recommendedName>
</protein>
<evidence type="ECO:0000259" key="5">
    <source>
        <dbReference type="PROSITE" id="PS50887"/>
    </source>
</evidence>
<dbReference type="InterPro" id="IPR000160">
    <property type="entry name" value="GGDEF_dom"/>
</dbReference>
<accession>A0A0R0C7M8</accession>
<dbReference type="SMART" id="SM00267">
    <property type="entry name" value="GGDEF"/>
    <property type="match status" value="1"/>
</dbReference>
<dbReference type="GO" id="GO:0052621">
    <property type="term" value="F:diguanylate cyclase activity"/>
    <property type="evidence" value="ECO:0007669"/>
    <property type="project" value="UniProtKB-EC"/>
</dbReference>
<feature type="transmembrane region" description="Helical" evidence="3">
    <location>
        <begin position="45"/>
        <end position="64"/>
    </location>
</feature>
<feature type="coiled-coil region" evidence="2">
    <location>
        <begin position="81"/>
        <end position="115"/>
    </location>
</feature>
<proteinExistence type="predicted"/>
<gene>
    <name evidence="6" type="ORF">ABB26_03845</name>
</gene>
<dbReference type="GO" id="GO:0005886">
    <property type="term" value="C:plasma membrane"/>
    <property type="evidence" value="ECO:0007669"/>
    <property type="project" value="TreeGrafter"/>
</dbReference>
<keyword evidence="4" id="KW-0732">Signal</keyword>
<dbReference type="InterPro" id="IPR050469">
    <property type="entry name" value="Diguanylate_Cyclase"/>
</dbReference>
<dbReference type="EMBL" id="LDJI01000008">
    <property type="protein sequence ID" value="KRG65312.1"/>
    <property type="molecule type" value="Genomic_DNA"/>
</dbReference>
<dbReference type="PANTHER" id="PTHR45138">
    <property type="entry name" value="REGULATORY COMPONENTS OF SENSORY TRANSDUCTION SYSTEM"/>
    <property type="match status" value="1"/>
</dbReference>
<dbReference type="GO" id="GO:1902201">
    <property type="term" value="P:negative regulation of bacterial-type flagellum-dependent cell motility"/>
    <property type="evidence" value="ECO:0007669"/>
    <property type="project" value="TreeGrafter"/>
</dbReference>
<dbReference type="NCBIfam" id="TIGR00254">
    <property type="entry name" value="GGDEF"/>
    <property type="match status" value="1"/>
</dbReference>
<keyword evidence="7" id="KW-1185">Reference proteome</keyword>
<evidence type="ECO:0000313" key="6">
    <source>
        <dbReference type="EMBL" id="KRG65312.1"/>
    </source>
</evidence>
<dbReference type="PROSITE" id="PS50887">
    <property type="entry name" value="GGDEF"/>
    <property type="match status" value="1"/>
</dbReference>
<evidence type="ECO:0000256" key="3">
    <source>
        <dbReference type="SAM" id="Phobius"/>
    </source>
</evidence>
<dbReference type="Proteomes" id="UP000050864">
    <property type="component" value="Unassembled WGS sequence"/>
</dbReference>
<dbReference type="EC" id="2.7.7.65" evidence="1"/>
<keyword evidence="2" id="KW-0175">Coiled coil</keyword>
<dbReference type="PATRIC" id="fig|405444.3.peg.3467"/>
<dbReference type="SUPFAM" id="SSF55073">
    <property type="entry name" value="Nucleotide cyclase"/>
    <property type="match status" value="1"/>
</dbReference>
<keyword evidence="3" id="KW-0472">Membrane</keyword>
<sequence>MAVADGLALTKAWVFAVCSLVAVPAVAQTMAPTTAIPAVARTPGVFGAVCGVLLIALAVCGYRLQRQRVRLRTLQRQVQQAVHSTLQLQLVEQEKAELEQRLREQADVFAQLAHEDDLSGLPNRRAFDDALLREMASARREGRQLSLVVMSIDHLEQINDTWSQAVGDLVLCEVAELLRRSLRASDMAARLGNREFAVLLTSTALAEAERVCQRLQRLFGQYREWGGRSEGDIAVTFSAGAVQLGDDQAPVLYQRAKRALAQAQQAGQARTCVA</sequence>
<name>A0A0R0C7M8_9GAMM</name>
<dbReference type="PANTHER" id="PTHR45138:SF24">
    <property type="entry name" value="DIGUANYLATE CYCLASE DGCC-RELATED"/>
    <property type="match status" value="1"/>
</dbReference>
<dbReference type="GO" id="GO:0043709">
    <property type="term" value="P:cell adhesion involved in single-species biofilm formation"/>
    <property type="evidence" value="ECO:0007669"/>
    <property type="project" value="TreeGrafter"/>
</dbReference>
<keyword evidence="3" id="KW-0812">Transmembrane</keyword>
<feature type="signal peptide" evidence="4">
    <location>
        <begin position="1"/>
        <end position="27"/>
    </location>
</feature>
<feature type="chain" id="PRO_5006393622" description="diguanylate cyclase" evidence="4">
    <location>
        <begin position="28"/>
        <end position="274"/>
    </location>
</feature>
<dbReference type="InterPro" id="IPR043128">
    <property type="entry name" value="Rev_trsase/Diguanyl_cyclase"/>
</dbReference>
<evidence type="ECO:0000256" key="1">
    <source>
        <dbReference type="ARBA" id="ARBA00012528"/>
    </source>
</evidence>
<evidence type="ECO:0000256" key="4">
    <source>
        <dbReference type="SAM" id="SignalP"/>
    </source>
</evidence>
<evidence type="ECO:0000256" key="2">
    <source>
        <dbReference type="SAM" id="Coils"/>
    </source>
</evidence>
<comment type="caution">
    <text evidence="6">The sequence shown here is derived from an EMBL/GenBank/DDBJ whole genome shotgun (WGS) entry which is preliminary data.</text>
</comment>
<dbReference type="InterPro" id="IPR029787">
    <property type="entry name" value="Nucleotide_cyclase"/>
</dbReference>
<dbReference type="CDD" id="cd01949">
    <property type="entry name" value="GGDEF"/>
    <property type="match status" value="1"/>
</dbReference>
<dbReference type="Gene3D" id="3.30.70.270">
    <property type="match status" value="1"/>
</dbReference>
<dbReference type="AlphaFoldDB" id="A0A0R0C7M8"/>
<reference evidence="6 7" key="1">
    <citation type="submission" date="2015-05" db="EMBL/GenBank/DDBJ databases">
        <title>Genome sequencing and analysis of members of genus Stenotrophomonas.</title>
        <authorList>
            <person name="Patil P.P."/>
            <person name="Midha S."/>
            <person name="Patil P.B."/>
        </authorList>
    </citation>
    <scope>NUCLEOTIDE SEQUENCE [LARGE SCALE GENOMIC DNA]</scope>
    <source>
        <strain evidence="6 7">DSM 18929</strain>
    </source>
</reference>
<evidence type="ECO:0000313" key="7">
    <source>
        <dbReference type="Proteomes" id="UP000050864"/>
    </source>
</evidence>
<organism evidence="6 7">
    <name type="scientific">Stenotrophomonas humi</name>
    <dbReference type="NCBI Taxonomy" id="405444"/>
    <lineage>
        <taxon>Bacteria</taxon>
        <taxon>Pseudomonadati</taxon>
        <taxon>Pseudomonadota</taxon>
        <taxon>Gammaproteobacteria</taxon>
        <taxon>Lysobacterales</taxon>
        <taxon>Lysobacteraceae</taxon>
        <taxon>Stenotrophomonas</taxon>
    </lineage>
</organism>
<dbReference type="STRING" id="405444.ABB26_03845"/>
<dbReference type="Pfam" id="PF00990">
    <property type="entry name" value="GGDEF"/>
    <property type="match status" value="1"/>
</dbReference>
<feature type="domain" description="GGDEF" evidence="5">
    <location>
        <begin position="143"/>
        <end position="274"/>
    </location>
</feature>